<dbReference type="InterPro" id="IPR002347">
    <property type="entry name" value="SDR_fam"/>
</dbReference>
<dbReference type="GO" id="GO:0016491">
    <property type="term" value="F:oxidoreductase activity"/>
    <property type="evidence" value="ECO:0007669"/>
    <property type="project" value="UniProtKB-KW"/>
</dbReference>
<comment type="caution">
    <text evidence="4">The sequence shown here is derived from an EMBL/GenBank/DDBJ whole genome shotgun (WGS) entry which is preliminary data.</text>
</comment>
<dbReference type="Pfam" id="PF00106">
    <property type="entry name" value="adh_short"/>
    <property type="match status" value="1"/>
</dbReference>
<reference evidence="4" key="1">
    <citation type="journal article" date="2023" name="Mol. Phylogenet. Evol.">
        <title>Genome-scale phylogeny and comparative genomics of the fungal order Sordariales.</title>
        <authorList>
            <person name="Hensen N."/>
            <person name="Bonometti L."/>
            <person name="Westerberg I."/>
            <person name="Brannstrom I.O."/>
            <person name="Guillou S."/>
            <person name="Cros-Aarteil S."/>
            <person name="Calhoun S."/>
            <person name="Haridas S."/>
            <person name="Kuo A."/>
            <person name="Mondo S."/>
            <person name="Pangilinan J."/>
            <person name="Riley R."/>
            <person name="LaButti K."/>
            <person name="Andreopoulos B."/>
            <person name="Lipzen A."/>
            <person name="Chen C."/>
            <person name="Yan M."/>
            <person name="Daum C."/>
            <person name="Ng V."/>
            <person name="Clum A."/>
            <person name="Steindorff A."/>
            <person name="Ohm R.A."/>
            <person name="Martin F."/>
            <person name="Silar P."/>
            <person name="Natvig D.O."/>
            <person name="Lalanne C."/>
            <person name="Gautier V."/>
            <person name="Ament-Velasquez S.L."/>
            <person name="Kruys A."/>
            <person name="Hutchinson M.I."/>
            <person name="Powell A.J."/>
            <person name="Barry K."/>
            <person name="Miller A.N."/>
            <person name="Grigoriev I.V."/>
            <person name="Debuchy R."/>
            <person name="Gladieux P."/>
            <person name="Hiltunen Thoren M."/>
            <person name="Johannesson H."/>
        </authorList>
    </citation>
    <scope>NUCLEOTIDE SEQUENCE</scope>
    <source>
        <strain evidence="4">PSN309</strain>
    </source>
</reference>
<accession>A0AAN7AIE1</accession>
<dbReference type="SUPFAM" id="SSF51735">
    <property type="entry name" value="NAD(P)-binding Rossmann-fold domains"/>
    <property type="match status" value="1"/>
</dbReference>
<dbReference type="PRINTS" id="PR00081">
    <property type="entry name" value="GDHRDH"/>
</dbReference>
<evidence type="ECO:0008006" key="6">
    <source>
        <dbReference type="Google" id="ProtNLM"/>
    </source>
</evidence>
<dbReference type="Gene3D" id="3.40.50.720">
    <property type="entry name" value="NAD(P)-binding Rossmann-like Domain"/>
    <property type="match status" value="1"/>
</dbReference>
<proteinExistence type="inferred from homology"/>
<evidence type="ECO:0000313" key="4">
    <source>
        <dbReference type="EMBL" id="KAK4186805.1"/>
    </source>
</evidence>
<evidence type="ECO:0000313" key="5">
    <source>
        <dbReference type="Proteomes" id="UP001302126"/>
    </source>
</evidence>
<keyword evidence="3" id="KW-0560">Oxidoreductase</keyword>
<dbReference type="EMBL" id="MU864415">
    <property type="protein sequence ID" value="KAK4186805.1"/>
    <property type="molecule type" value="Genomic_DNA"/>
</dbReference>
<comment type="similarity">
    <text evidence="1">Belongs to the short-chain dehydrogenases/reductases (SDR) family.</text>
</comment>
<dbReference type="InterPro" id="IPR020904">
    <property type="entry name" value="Sc_DH/Rdtase_CS"/>
</dbReference>
<organism evidence="4 5">
    <name type="scientific">Podospora australis</name>
    <dbReference type="NCBI Taxonomy" id="1536484"/>
    <lineage>
        <taxon>Eukaryota</taxon>
        <taxon>Fungi</taxon>
        <taxon>Dikarya</taxon>
        <taxon>Ascomycota</taxon>
        <taxon>Pezizomycotina</taxon>
        <taxon>Sordariomycetes</taxon>
        <taxon>Sordariomycetidae</taxon>
        <taxon>Sordariales</taxon>
        <taxon>Podosporaceae</taxon>
        <taxon>Podospora</taxon>
    </lineage>
</organism>
<evidence type="ECO:0000256" key="3">
    <source>
        <dbReference type="ARBA" id="ARBA00023002"/>
    </source>
</evidence>
<dbReference type="PROSITE" id="PS00061">
    <property type="entry name" value="ADH_SHORT"/>
    <property type="match status" value="1"/>
</dbReference>
<dbReference type="PANTHER" id="PTHR24320">
    <property type="entry name" value="RETINOL DEHYDROGENASE"/>
    <property type="match status" value="1"/>
</dbReference>
<evidence type="ECO:0000256" key="1">
    <source>
        <dbReference type="ARBA" id="ARBA00006484"/>
    </source>
</evidence>
<reference evidence="4" key="2">
    <citation type="submission" date="2023-05" db="EMBL/GenBank/DDBJ databases">
        <authorList>
            <consortium name="Lawrence Berkeley National Laboratory"/>
            <person name="Steindorff A."/>
            <person name="Hensen N."/>
            <person name="Bonometti L."/>
            <person name="Westerberg I."/>
            <person name="Brannstrom I.O."/>
            <person name="Guillou S."/>
            <person name="Cros-Aarteil S."/>
            <person name="Calhoun S."/>
            <person name="Haridas S."/>
            <person name="Kuo A."/>
            <person name="Mondo S."/>
            <person name="Pangilinan J."/>
            <person name="Riley R."/>
            <person name="Labutti K."/>
            <person name="Andreopoulos B."/>
            <person name="Lipzen A."/>
            <person name="Chen C."/>
            <person name="Yanf M."/>
            <person name="Daum C."/>
            <person name="Ng V."/>
            <person name="Clum A."/>
            <person name="Ohm R."/>
            <person name="Martin F."/>
            <person name="Silar P."/>
            <person name="Natvig D."/>
            <person name="Lalanne C."/>
            <person name="Gautier V."/>
            <person name="Ament-Velasquez S.L."/>
            <person name="Kruys A."/>
            <person name="Hutchinson M.I."/>
            <person name="Powell A.J."/>
            <person name="Barry K."/>
            <person name="Miller A.N."/>
            <person name="Grigoriev I.V."/>
            <person name="Debuchy R."/>
            <person name="Gladieux P."/>
            <person name="Thoren M.H."/>
            <person name="Johannesson H."/>
        </authorList>
    </citation>
    <scope>NUCLEOTIDE SEQUENCE</scope>
    <source>
        <strain evidence="4">PSN309</strain>
    </source>
</reference>
<keyword evidence="2" id="KW-0521">NADP</keyword>
<name>A0AAN7AIE1_9PEZI</name>
<protein>
    <recommendedName>
        <fullName evidence="6">Short-chain dehydrogenase</fullName>
    </recommendedName>
</protein>
<dbReference type="Proteomes" id="UP001302126">
    <property type="component" value="Unassembled WGS sequence"/>
</dbReference>
<dbReference type="InterPro" id="IPR036291">
    <property type="entry name" value="NAD(P)-bd_dom_sf"/>
</dbReference>
<evidence type="ECO:0000256" key="2">
    <source>
        <dbReference type="ARBA" id="ARBA00022857"/>
    </source>
</evidence>
<dbReference type="PANTHER" id="PTHR24320:SF152">
    <property type="entry name" value="SHORT-CHAIN DEHYDROGENASE_REDUCTASE FAMILY PROTEIN"/>
    <property type="match status" value="1"/>
</dbReference>
<gene>
    <name evidence="4" type="ORF">QBC35DRAFT_500324</name>
</gene>
<keyword evidence="5" id="KW-1185">Reference proteome</keyword>
<sequence length="346" mass="37681">MAEAKGTILVTGANGGLGSTIAEQIASTPEFSVYHGLYAVRDATAAPALVAALGRAASSSHKHDIPSLDLTKLEDVRKVAETINNHVAAHEIPPIRALILNAGFQDFGKQSWTDDGLETTFAANYLGHWMLTLLLLKSMDKKCGRIVVIGSQAHDPHDQKNDATGAFQEERYKTIVSDAAGFKAIAKGTWSSAEEDASWVSGLRRYAAAKLFLIMMIHELQRRLDRDDALKNICVLGVDPGTMVTGLARLAPWFIRVIVFRIVFPLILRFFPSSGLVRATSGSASDVLDAALSLESHGLFPRDLYLDGRNPIQTSAESRDAEKREMVWAETAKLANLREDETILGL</sequence>
<dbReference type="AlphaFoldDB" id="A0AAN7AIE1"/>